<dbReference type="Proteomes" id="UP001221328">
    <property type="component" value="Unassembled WGS sequence"/>
</dbReference>
<dbReference type="RefSeq" id="WP_272179147.1">
    <property type="nucleotide sequence ID" value="NZ_JAQOSK010000033.1"/>
</dbReference>
<sequence>MDPASLSLVAVTLLATKFGEGFAAQAGEGAWRKILSITQAVRERLSRSDAQRAALAELDAHPRDEGTQSAVAAHLRHELETDKDFAARVEALVTAARRDPAAQTLINHASGNAKQAIIGGDNFGPITL</sequence>
<evidence type="ECO:0000313" key="1">
    <source>
        <dbReference type="EMBL" id="MDC2961313.1"/>
    </source>
</evidence>
<evidence type="ECO:0000313" key="2">
    <source>
        <dbReference type="Proteomes" id="UP001221328"/>
    </source>
</evidence>
<protein>
    <submittedName>
        <fullName evidence="1">Uncharacterized protein</fullName>
    </submittedName>
</protein>
<gene>
    <name evidence="1" type="ORF">PO587_43505</name>
</gene>
<reference evidence="1 2" key="1">
    <citation type="journal article" date="2015" name="Int. J. Syst. Evol. Microbiol.">
        <title>Streptomyces gilvifuscus sp. nov., an actinomycete that produces antibacterial compounds isolated from soil.</title>
        <authorList>
            <person name="Nguyen T.M."/>
            <person name="Kim J."/>
        </authorList>
    </citation>
    <scope>NUCLEOTIDE SEQUENCE [LARGE SCALE GENOMIC DNA]</scope>
    <source>
        <strain evidence="1 2">T113</strain>
    </source>
</reference>
<proteinExistence type="predicted"/>
<comment type="caution">
    <text evidence="1">The sequence shown here is derived from an EMBL/GenBank/DDBJ whole genome shotgun (WGS) entry which is preliminary data.</text>
</comment>
<name>A0ABT5G8W5_9ACTN</name>
<accession>A0ABT5G8W5</accession>
<organism evidence="1 2">
    <name type="scientific">Streptomyces gilvifuscus</name>
    <dbReference type="NCBI Taxonomy" id="1550617"/>
    <lineage>
        <taxon>Bacteria</taxon>
        <taxon>Bacillati</taxon>
        <taxon>Actinomycetota</taxon>
        <taxon>Actinomycetes</taxon>
        <taxon>Kitasatosporales</taxon>
        <taxon>Streptomycetaceae</taxon>
        <taxon>Streptomyces</taxon>
    </lineage>
</organism>
<dbReference type="EMBL" id="JAQOSK010000033">
    <property type="protein sequence ID" value="MDC2961313.1"/>
    <property type="molecule type" value="Genomic_DNA"/>
</dbReference>
<keyword evidence="2" id="KW-1185">Reference proteome</keyword>